<dbReference type="GO" id="GO:0005543">
    <property type="term" value="F:phospholipid binding"/>
    <property type="evidence" value="ECO:0007669"/>
    <property type="project" value="TreeGrafter"/>
</dbReference>
<evidence type="ECO:0000256" key="1">
    <source>
        <dbReference type="SAM" id="SignalP"/>
    </source>
</evidence>
<dbReference type="OrthoDB" id="2506647at2759"/>
<dbReference type="SUPFAM" id="SSF49777">
    <property type="entry name" value="PEBP-like"/>
    <property type="match status" value="1"/>
</dbReference>
<name>A0A9P4SCR4_9PEZI</name>
<gene>
    <name evidence="2" type="ORF">M501DRAFT_1010385</name>
</gene>
<dbReference type="Pfam" id="PF01161">
    <property type="entry name" value="PBP"/>
    <property type="match status" value="1"/>
</dbReference>
<accession>A0A9P4SCR4</accession>
<organism evidence="2 3">
    <name type="scientific">Patellaria atrata CBS 101060</name>
    <dbReference type="NCBI Taxonomy" id="1346257"/>
    <lineage>
        <taxon>Eukaryota</taxon>
        <taxon>Fungi</taxon>
        <taxon>Dikarya</taxon>
        <taxon>Ascomycota</taxon>
        <taxon>Pezizomycotina</taxon>
        <taxon>Dothideomycetes</taxon>
        <taxon>Dothideomycetes incertae sedis</taxon>
        <taxon>Patellariales</taxon>
        <taxon>Patellariaceae</taxon>
        <taxon>Patellaria</taxon>
    </lineage>
</organism>
<keyword evidence="3" id="KW-1185">Reference proteome</keyword>
<sequence>MAPLKTLITVALVSAITSIANAQTPNGYVPAVQASLNVAYGSNSVEPAGELIPRPETASPPSITTPIFRSTDPGIIFMIDLDVPRNGNRVTLLHWFVPDVTFSPTGELSIPVPDGDSVAGAPYLQPSPPVGDLPHRYTFLLFAQPENFSIPDDLPINPPTSVQDRIGFDIEAFIEEFGLKAPLAANFIQVQNTSGTATMTFPGPSPSATESEAEPTVSMFDGGASKGRDGMSAGVMAGLLAGIFGVLL</sequence>
<comment type="caution">
    <text evidence="2">The sequence shown here is derived from an EMBL/GenBank/DDBJ whole genome shotgun (WGS) entry which is preliminary data.</text>
</comment>
<dbReference type="GO" id="GO:0030162">
    <property type="term" value="P:regulation of proteolysis"/>
    <property type="evidence" value="ECO:0007669"/>
    <property type="project" value="TreeGrafter"/>
</dbReference>
<evidence type="ECO:0000313" key="2">
    <source>
        <dbReference type="EMBL" id="KAF2840220.1"/>
    </source>
</evidence>
<dbReference type="Proteomes" id="UP000799429">
    <property type="component" value="Unassembled WGS sequence"/>
</dbReference>
<feature type="signal peptide" evidence="1">
    <location>
        <begin position="1"/>
        <end position="22"/>
    </location>
</feature>
<dbReference type="InterPro" id="IPR035810">
    <property type="entry name" value="PEBP_euk"/>
</dbReference>
<evidence type="ECO:0000313" key="3">
    <source>
        <dbReference type="Proteomes" id="UP000799429"/>
    </source>
</evidence>
<keyword evidence="1" id="KW-0732">Signal</keyword>
<dbReference type="EMBL" id="MU006093">
    <property type="protein sequence ID" value="KAF2840220.1"/>
    <property type="molecule type" value="Genomic_DNA"/>
</dbReference>
<reference evidence="2" key="1">
    <citation type="journal article" date="2020" name="Stud. Mycol.">
        <title>101 Dothideomycetes genomes: a test case for predicting lifestyles and emergence of pathogens.</title>
        <authorList>
            <person name="Haridas S."/>
            <person name="Albert R."/>
            <person name="Binder M."/>
            <person name="Bloem J."/>
            <person name="Labutti K."/>
            <person name="Salamov A."/>
            <person name="Andreopoulos B."/>
            <person name="Baker S."/>
            <person name="Barry K."/>
            <person name="Bills G."/>
            <person name="Bluhm B."/>
            <person name="Cannon C."/>
            <person name="Castanera R."/>
            <person name="Culley D."/>
            <person name="Daum C."/>
            <person name="Ezra D."/>
            <person name="Gonzalez J."/>
            <person name="Henrissat B."/>
            <person name="Kuo A."/>
            <person name="Liang C."/>
            <person name="Lipzen A."/>
            <person name="Lutzoni F."/>
            <person name="Magnuson J."/>
            <person name="Mondo S."/>
            <person name="Nolan M."/>
            <person name="Ohm R."/>
            <person name="Pangilinan J."/>
            <person name="Park H.-J."/>
            <person name="Ramirez L."/>
            <person name="Alfaro M."/>
            <person name="Sun H."/>
            <person name="Tritt A."/>
            <person name="Yoshinaga Y."/>
            <person name="Zwiers L.-H."/>
            <person name="Turgeon B."/>
            <person name="Goodwin S."/>
            <person name="Spatafora J."/>
            <person name="Crous P."/>
            <person name="Grigoriev I."/>
        </authorList>
    </citation>
    <scope>NUCLEOTIDE SEQUENCE</scope>
    <source>
        <strain evidence="2">CBS 101060</strain>
    </source>
</reference>
<dbReference type="AlphaFoldDB" id="A0A9P4SCR4"/>
<dbReference type="GO" id="GO:0030414">
    <property type="term" value="F:peptidase inhibitor activity"/>
    <property type="evidence" value="ECO:0007669"/>
    <property type="project" value="TreeGrafter"/>
</dbReference>
<proteinExistence type="predicted"/>
<dbReference type="CDD" id="cd00866">
    <property type="entry name" value="PEBP_euk"/>
    <property type="match status" value="1"/>
</dbReference>
<dbReference type="PANTHER" id="PTHR11362:SF148">
    <property type="entry name" value="CARBOXYPEPTIDASE Y INHIBITOR"/>
    <property type="match status" value="1"/>
</dbReference>
<dbReference type="InterPro" id="IPR008914">
    <property type="entry name" value="PEBP"/>
</dbReference>
<feature type="chain" id="PRO_5040335335" evidence="1">
    <location>
        <begin position="23"/>
        <end position="248"/>
    </location>
</feature>
<dbReference type="PANTHER" id="PTHR11362">
    <property type="entry name" value="PHOSPHATIDYLETHANOLAMINE-BINDING PROTEIN"/>
    <property type="match status" value="1"/>
</dbReference>
<dbReference type="GO" id="GO:0046578">
    <property type="term" value="P:regulation of Ras protein signal transduction"/>
    <property type="evidence" value="ECO:0007669"/>
    <property type="project" value="TreeGrafter"/>
</dbReference>
<dbReference type="InterPro" id="IPR036610">
    <property type="entry name" value="PEBP-like_sf"/>
</dbReference>
<dbReference type="Gene3D" id="3.90.280.10">
    <property type="entry name" value="PEBP-like"/>
    <property type="match status" value="1"/>
</dbReference>
<protein>
    <submittedName>
        <fullName evidence="2">PEBP-like protein</fullName>
    </submittedName>
</protein>